<dbReference type="Proteomes" id="UP001431010">
    <property type="component" value="Chromosome"/>
</dbReference>
<dbReference type="InterPro" id="IPR003593">
    <property type="entry name" value="AAA+_ATPase"/>
</dbReference>
<dbReference type="CDD" id="cd03300">
    <property type="entry name" value="ABC_PotA_N"/>
    <property type="match status" value="1"/>
</dbReference>
<comment type="function">
    <text evidence="8">Part of the ABC transporter complex PotABCD involved in spermidine/putrescine import. Responsible for energy coupling to the transport system.</text>
</comment>
<dbReference type="PANTHER" id="PTHR42781:SF4">
    <property type="entry name" value="SPERMIDINE_PUTRESCINE IMPORT ATP-BINDING PROTEIN POTA"/>
    <property type="match status" value="1"/>
</dbReference>
<dbReference type="Gene3D" id="2.40.50.100">
    <property type="match status" value="1"/>
</dbReference>
<comment type="function">
    <text evidence="7">Involved in beta-(1--&gt;2)glucan export. Transmembrane domains (TMD) form a pore in the inner membrane and the ATP-binding domain (NBD) is responsible for energy generation.</text>
</comment>
<dbReference type="NCBIfam" id="TIGR01187">
    <property type="entry name" value="potA"/>
    <property type="match status" value="1"/>
</dbReference>
<evidence type="ECO:0000259" key="9">
    <source>
        <dbReference type="PROSITE" id="PS50893"/>
    </source>
</evidence>
<dbReference type="RefSeq" id="WP_231326722.1">
    <property type="nucleotide sequence ID" value="NZ_CP088156.1"/>
</dbReference>
<keyword evidence="1 8" id="KW-0813">Transport</keyword>
<evidence type="ECO:0000256" key="8">
    <source>
        <dbReference type="RuleBase" id="RU364083"/>
    </source>
</evidence>
<evidence type="ECO:0000256" key="7">
    <source>
        <dbReference type="ARBA" id="ARBA00024722"/>
    </source>
</evidence>
<reference evidence="10" key="1">
    <citation type="journal article" date="2024" name="Antonie Van Leeuwenhoek">
        <title>Bradyrhizobium ontarionense sp. nov., a novel bacterial symbiont isolated from Aeschynomene indica (Indian jointvetch), harbours photosynthesis, nitrogen fixation and nitrous oxide (N2O) reductase genes.</title>
        <authorList>
            <person name="Bromfield E.S.P."/>
            <person name="Cloutier S."/>
        </authorList>
    </citation>
    <scope>NUCLEOTIDE SEQUENCE</scope>
    <source>
        <strain evidence="10">A19</strain>
    </source>
</reference>
<dbReference type="EMBL" id="CP088156">
    <property type="protein sequence ID" value="UFZ07269.1"/>
    <property type="molecule type" value="Genomic_DNA"/>
</dbReference>
<protein>
    <recommendedName>
        <fullName evidence="8">Spermidine/putrescine import ATP-binding protein PotA</fullName>
        <ecNumber evidence="8">7.6.2.11</ecNumber>
    </recommendedName>
</protein>
<evidence type="ECO:0000313" key="10">
    <source>
        <dbReference type="EMBL" id="UFZ07269.1"/>
    </source>
</evidence>
<gene>
    <name evidence="8" type="primary">potA</name>
    <name evidence="10" type="ORF">LQG66_13580</name>
</gene>
<proteinExistence type="inferred from homology"/>
<dbReference type="PROSITE" id="PS00211">
    <property type="entry name" value="ABC_TRANSPORTER_1"/>
    <property type="match status" value="1"/>
</dbReference>
<dbReference type="InterPro" id="IPR050093">
    <property type="entry name" value="ABC_SmlMolc_Importer"/>
</dbReference>
<keyword evidence="5 8" id="KW-1278">Translocase</keyword>
<dbReference type="Pfam" id="PF08402">
    <property type="entry name" value="TOBE_2"/>
    <property type="match status" value="1"/>
</dbReference>
<dbReference type="EC" id="7.6.2.11" evidence="8"/>
<dbReference type="InterPro" id="IPR017879">
    <property type="entry name" value="PotA_ATP-bd"/>
</dbReference>
<dbReference type="SUPFAM" id="SSF50331">
    <property type="entry name" value="MOP-like"/>
    <property type="match status" value="1"/>
</dbReference>
<evidence type="ECO:0000256" key="4">
    <source>
        <dbReference type="ARBA" id="ARBA00022840"/>
    </source>
</evidence>
<keyword evidence="6 8" id="KW-0472">Membrane</keyword>
<dbReference type="InterPro" id="IPR017871">
    <property type="entry name" value="ABC_transporter-like_CS"/>
</dbReference>
<name>A0ABY3RII7_9BRAD</name>
<evidence type="ECO:0000256" key="6">
    <source>
        <dbReference type="ARBA" id="ARBA00023136"/>
    </source>
</evidence>
<organism evidence="10 11">
    <name type="scientific">Bradyrhizobium ontarionense</name>
    <dbReference type="NCBI Taxonomy" id="2898149"/>
    <lineage>
        <taxon>Bacteria</taxon>
        <taxon>Pseudomonadati</taxon>
        <taxon>Pseudomonadota</taxon>
        <taxon>Alphaproteobacteria</taxon>
        <taxon>Hyphomicrobiales</taxon>
        <taxon>Nitrobacteraceae</taxon>
        <taxon>Bradyrhizobium</taxon>
    </lineage>
</organism>
<comment type="subunit">
    <text evidence="8">The complex is composed of two ATP-binding proteins (PotA), two transmembrane proteins (PotB and PotC) and a solute-binding protein (PotD).</text>
</comment>
<evidence type="ECO:0000256" key="1">
    <source>
        <dbReference type="ARBA" id="ARBA00022448"/>
    </source>
</evidence>
<evidence type="ECO:0000313" key="11">
    <source>
        <dbReference type="Proteomes" id="UP001431010"/>
    </source>
</evidence>
<keyword evidence="4 8" id="KW-0067">ATP-binding</keyword>
<evidence type="ECO:0000256" key="5">
    <source>
        <dbReference type="ARBA" id="ARBA00022967"/>
    </source>
</evidence>
<dbReference type="Gene3D" id="3.40.50.300">
    <property type="entry name" value="P-loop containing nucleotide triphosphate hydrolases"/>
    <property type="match status" value="1"/>
</dbReference>
<feature type="domain" description="ABC transporter" evidence="9">
    <location>
        <begin position="5"/>
        <end position="236"/>
    </location>
</feature>
<dbReference type="InterPro" id="IPR013611">
    <property type="entry name" value="Transp-assoc_OB_typ2"/>
</dbReference>
<keyword evidence="11" id="KW-1185">Reference proteome</keyword>
<dbReference type="InterPro" id="IPR008995">
    <property type="entry name" value="Mo/tungstate-bd_C_term_dom"/>
</dbReference>
<accession>A0ABY3RII7</accession>
<keyword evidence="2 8" id="KW-1003">Cell membrane</keyword>
<dbReference type="InterPro" id="IPR005893">
    <property type="entry name" value="PotA-like"/>
</dbReference>
<dbReference type="SUPFAM" id="SSF52540">
    <property type="entry name" value="P-loop containing nucleoside triphosphate hydrolases"/>
    <property type="match status" value="1"/>
</dbReference>
<dbReference type="GO" id="GO:0005524">
    <property type="term" value="F:ATP binding"/>
    <property type="evidence" value="ECO:0007669"/>
    <property type="project" value="UniProtKB-KW"/>
</dbReference>
<dbReference type="SMART" id="SM00382">
    <property type="entry name" value="AAA"/>
    <property type="match status" value="1"/>
</dbReference>
<evidence type="ECO:0000256" key="3">
    <source>
        <dbReference type="ARBA" id="ARBA00022741"/>
    </source>
</evidence>
<dbReference type="PROSITE" id="PS50893">
    <property type="entry name" value="ABC_TRANSPORTER_2"/>
    <property type="match status" value="1"/>
</dbReference>
<keyword evidence="3 8" id="KW-0547">Nucleotide-binding</keyword>
<dbReference type="InterPro" id="IPR003439">
    <property type="entry name" value="ABC_transporter-like_ATP-bd"/>
</dbReference>
<comment type="catalytic activity">
    <reaction evidence="8">
        <text>ATP + H2O + polyamine-[polyamine-binding protein]Side 1 = ADP + phosphate + polyamineSide 2 + [polyamine-binding protein]Side 1.</text>
        <dbReference type="EC" id="7.6.2.11"/>
    </reaction>
</comment>
<evidence type="ECO:0000256" key="2">
    <source>
        <dbReference type="ARBA" id="ARBA00022475"/>
    </source>
</evidence>
<dbReference type="PANTHER" id="PTHR42781">
    <property type="entry name" value="SPERMIDINE/PUTRESCINE IMPORT ATP-BINDING PROTEIN POTA"/>
    <property type="match status" value="1"/>
</dbReference>
<sequence length="362" mass="38817">MSATIEIAGVSKIYDGGVRAVDTVAMDIRPGEFFSLLGPSGCGKTTTLRMIAGFDTPSIGEIRVDGADVTHVPAHRRDMAMVFQNYALFPHRTVAENVAFGLRMRKIDKPTIASKVKAALAMVELSGMEDRRPAQLSGGQQQRVALARAIVISPRVLLCDEPLGALDKKLRQQMQFELKQLQKTLGLTLVFVTHDQEEALAMSDRIAVMNAGRVEQIGTPVEIYDQPRTRFVADFIGDTNIFRGQRVTMDHGTGIAVGNGLVLALPGVVAAADNEVLSVALRPEKIMVSPGGPVDVRATGMSAHGTVESTNFLGGAVLYRIVLDGGQRVLAQQPNSGAAQLHAPGHPVTLGWRPADLVILED</sequence>
<dbReference type="Pfam" id="PF00005">
    <property type="entry name" value="ABC_tran"/>
    <property type="match status" value="1"/>
</dbReference>
<dbReference type="InterPro" id="IPR027417">
    <property type="entry name" value="P-loop_NTPase"/>
</dbReference>
<comment type="similarity">
    <text evidence="8">Belongs to the ABC transporter superfamily. Spermidine/putrescine importer (TC 3.A.1.11.1) family.</text>
</comment>